<proteinExistence type="predicted"/>
<accession>M0DEM0</accession>
<gene>
    <name evidence="1" type="ORF">C472_15132</name>
</gene>
<dbReference type="EMBL" id="AOJD01000077">
    <property type="protein sequence ID" value="ELZ33253.1"/>
    <property type="molecule type" value="Genomic_DNA"/>
</dbReference>
<organism evidence="1 2">
    <name type="scientific">Halorubrum tebenquichense DSM 14210</name>
    <dbReference type="NCBI Taxonomy" id="1227485"/>
    <lineage>
        <taxon>Archaea</taxon>
        <taxon>Methanobacteriati</taxon>
        <taxon>Methanobacteriota</taxon>
        <taxon>Stenosarchaea group</taxon>
        <taxon>Halobacteria</taxon>
        <taxon>Halobacteriales</taxon>
        <taxon>Haloferacaceae</taxon>
        <taxon>Halorubrum</taxon>
    </lineage>
</organism>
<reference evidence="1 2" key="1">
    <citation type="journal article" date="2014" name="PLoS Genet.">
        <title>Phylogenetically driven sequencing of extremely halophilic archaea reveals strategies for static and dynamic osmo-response.</title>
        <authorList>
            <person name="Becker E.A."/>
            <person name="Seitzer P.M."/>
            <person name="Tritt A."/>
            <person name="Larsen D."/>
            <person name="Krusor M."/>
            <person name="Yao A.I."/>
            <person name="Wu D."/>
            <person name="Madern D."/>
            <person name="Eisen J.A."/>
            <person name="Darling A.E."/>
            <person name="Facciotti M.T."/>
        </authorList>
    </citation>
    <scope>NUCLEOTIDE SEQUENCE [LARGE SCALE GENOMIC DNA]</scope>
    <source>
        <strain evidence="1 2">DSM 14210</strain>
    </source>
</reference>
<evidence type="ECO:0000313" key="2">
    <source>
        <dbReference type="Proteomes" id="UP000011523"/>
    </source>
</evidence>
<name>M0DEM0_9EURY</name>
<protein>
    <submittedName>
        <fullName evidence="1">Uncharacterized protein</fullName>
    </submittedName>
</protein>
<comment type="caution">
    <text evidence="1">The sequence shown here is derived from an EMBL/GenBank/DDBJ whole genome shotgun (WGS) entry which is preliminary data.</text>
</comment>
<keyword evidence="2" id="KW-1185">Reference proteome</keyword>
<dbReference type="AlphaFoldDB" id="M0DEM0"/>
<sequence>MDTREIQRLEERTLIDRSLTEERDCHCVSIALFGRKPCPGCWWTSLSDDATTREIHIWVEQMHMSTLSFAETRCSAEYLSGHPFQIDPFRDSDMMRTMWGCYRVV</sequence>
<evidence type="ECO:0000313" key="1">
    <source>
        <dbReference type="EMBL" id="ELZ33253.1"/>
    </source>
</evidence>
<dbReference type="Proteomes" id="UP000011523">
    <property type="component" value="Unassembled WGS sequence"/>
</dbReference>